<dbReference type="InterPro" id="IPR008620">
    <property type="entry name" value="FixH"/>
</dbReference>
<accession>A0AAJ5WMK4</accession>
<protein>
    <submittedName>
        <fullName evidence="1">FixH family protein</fullName>
    </submittedName>
</protein>
<organism evidence="1 2">
    <name type="scientific">Candidatus Pseudobacter hemicellulosilyticus</name>
    <dbReference type="NCBI Taxonomy" id="3121375"/>
    <lineage>
        <taxon>Bacteria</taxon>
        <taxon>Pseudomonadati</taxon>
        <taxon>Bacteroidota</taxon>
        <taxon>Chitinophagia</taxon>
        <taxon>Chitinophagales</taxon>
        <taxon>Chitinophagaceae</taxon>
        <taxon>Pseudobacter</taxon>
    </lineage>
</organism>
<dbReference type="EMBL" id="CP119311">
    <property type="protein sequence ID" value="WEK33864.1"/>
    <property type="molecule type" value="Genomic_DNA"/>
</dbReference>
<dbReference type="Pfam" id="PF05751">
    <property type="entry name" value="FixH"/>
    <property type="match status" value="1"/>
</dbReference>
<proteinExistence type="predicted"/>
<evidence type="ECO:0000313" key="1">
    <source>
        <dbReference type="EMBL" id="WEK33864.1"/>
    </source>
</evidence>
<name>A0AAJ5WMK4_9BACT</name>
<reference evidence="1" key="1">
    <citation type="submission" date="2023-03" db="EMBL/GenBank/DDBJ databases">
        <title>Andean soil-derived lignocellulolytic bacterial consortium as a source of novel taxa and putative plastic-active enzymes.</title>
        <authorList>
            <person name="Diaz-Garcia L."/>
            <person name="Chuvochina M."/>
            <person name="Feuerriegel G."/>
            <person name="Bunk B."/>
            <person name="Sproer C."/>
            <person name="Streit W.R."/>
            <person name="Rodriguez L.M."/>
            <person name="Overmann J."/>
            <person name="Jimenez D.J."/>
        </authorList>
    </citation>
    <scope>NUCLEOTIDE SEQUENCE</scope>
    <source>
        <strain evidence="1">MAG 7</strain>
    </source>
</reference>
<evidence type="ECO:0000313" key="2">
    <source>
        <dbReference type="Proteomes" id="UP001220610"/>
    </source>
</evidence>
<dbReference type="PROSITE" id="PS51257">
    <property type="entry name" value="PROKAR_LIPOPROTEIN"/>
    <property type="match status" value="1"/>
</dbReference>
<dbReference type="Proteomes" id="UP001220610">
    <property type="component" value="Chromosome"/>
</dbReference>
<sequence>MKFTWGHAVILAFLAFCGYIGFLVYSCTQTNFDLVSKEYYKDEIVYQQVIDGTNRANALSSKINLVKENGHFTLRLPAELQSKKVKGTVWFYCTAAAGRDRKVDFESFADMPLEIRQPLLPGNYTAKIGWYAEEKYYYAEQPIAIQ</sequence>
<dbReference type="AlphaFoldDB" id="A0AAJ5WMK4"/>
<gene>
    <name evidence="1" type="ORF">P0Y53_15350</name>
</gene>